<feature type="compositionally biased region" description="Low complexity" evidence="1">
    <location>
        <begin position="614"/>
        <end position="625"/>
    </location>
</feature>
<comment type="caution">
    <text evidence="2">The sequence shown here is derived from an EMBL/GenBank/DDBJ whole genome shotgun (WGS) entry which is preliminary data.</text>
</comment>
<feature type="non-terminal residue" evidence="2">
    <location>
        <position position="1"/>
    </location>
</feature>
<feature type="region of interest" description="Disordered" evidence="1">
    <location>
        <begin position="199"/>
        <end position="277"/>
    </location>
</feature>
<proteinExistence type="predicted"/>
<reference evidence="2 3" key="1">
    <citation type="journal article" date="2024" name="J Genomics">
        <title>Draft genome sequencing and assembly of Favolaschia claudopus CIRM-BRFM 2984 isolated from oak limbs.</title>
        <authorList>
            <person name="Navarro D."/>
            <person name="Drula E."/>
            <person name="Chaduli D."/>
            <person name="Cazenave R."/>
            <person name="Ahrendt S."/>
            <person name="Wang J."/>
            <person name="Lipzen A."/>
            <person name="Daum C."/>
            <person name="Barry K."/>
            <person name="Grigoriev I.V."/>
            <person name="Favel A."/>
            <person name="Rosso M.N."/>
            <person name="Martin F."/>
        </authorList>
    </citation>
    <scope>NUCLEOTIDE SEQUENCE [LARGE SCALE GENOMIC DNA]</scope>
    <source>
        <strain evidence="2 3">CIRM-BRFM 2984</strain>
    </source>
</reference>
<name>A0AAW0B6C4_9AGAR</name>
<feature type="compositionally biased region" description="Basic residues" evidence="1">
    <location>
        <begin position="594"/>
        <end position="603"/>
    </location>
</feature>
<feature type="compositionally biased region" description="Low complexity" evidence="1">
    <location>
        <begin position="430"/>
        <end position="439"/>
    </location>
</feature>
<organism evidence="2 3">
    <name type="scientific">Favolaschia claudopus</name>
    <dbReference type="NCBI Taxonomy" id="2862362"/>
    <lineage>
        <taxon>Eukaryota</taxon>
        <taxon>Fungi</taxon>
        <taxon>Dikarya</taxon>
        <taxon>Basidiomycota</taxon>
        <taxon>Agaricomycotina</taxon>
        <taxon>Agaricomycetes</taxon>
        <taxon>Agaricomycetidae</taxon>
        <taxon>Agaricales</taxon>
        <taxon>Marasmiineae</taxon>
        <taxon>Mycenaceae</taxon>
        <taxon>Favolaschia</taxon>
    </lineage>
</organism>
<feature type="compositionally biased region" description="Basic and acidic residues" evidence="1">
    <location>
        <begin position="235"/>
        <end position="244"/>
    </location>
</feature>
<feature type="region of interest" description="Disordered" evidence="1">
    <location>
        <begin position="499"/>
        <end position="539"/>
    </location>
</feature>
<feature type="compositionally biased region" description="Polar residues" evidence="1">
    <location>
        <begin position="331"/>
        <end position="350"/>
    </location>
</feature>
<dbReference type="EMBL" id="JAWWNJ010000041">
    <property type="protein sequence ID" value="KAK7020323.1"/>
    <property type="molecule type" value="Genomic_DNA"/>
</dbReference>
<feature type="compositionally biased region" description="Polar residues" evidence="1">
    <location>
        <begin position="506"/>
        <end position="516"/>
    </location>
</feature>
<evidence type="ECO:0000313" key="3">
    <source>
        <dbReference type="Proteomes" id="UP001362999"/>
    </source>
</evidence>
<sequence>LSPPYQFFSTTSCTEGAQLRNYPQRALTSVHRRHTQSFLCVKLVVMSSNSINHRQDHFKFATSQQLRSPKALIQQFQTVIDLPPASIVRLGVQEVVATVHPNPVLPLFKAFKPNIAVTAQWCSAGGLCGIKAAAVVFANHHPHFSSASLALPLTSLASHNKLFKNLITTTMTEYDYSPEAVDQYLKMQNRCQNWTVSNSRTQQCHPNTPPTEYGSPATTLEPLPSMHSVATQRSWDQKKHDAMRKMQQYQTVSAASASLQPYHQSRAASREPSPAPVAQPVNQVYAYTQQTTPHGSQVNVNVTTQTADGRYIQQQQSYSQTNSRSRTTSRAGTPSRNASRAPSRAPTPQTLEVPAINYAPLAHNPYPAAEHFSHSLPRPQDGGVDASQMPLVPNRRNRSQSSHGAQAAPGYLAAHQRSRVASHATSASRPPGAAAPKNPNNSAYANGLYALPVASGPPPGSILFQQAPAAQAQPPMRPQLPSNTGTAFRLQPTAASALARTRAKSKSSATLSTQYRAATHEARHPRLEQMPPMPQPQRAQTGLDYHQQHQLVAPQMQAYNTYPPAGQSGTFYAAPRASKSSATLYAEPRDSSSKRSKGKKRHDHERPPMPAFDSSKMVASSSSRRAMQEQVDIVIPPPEYGQSQTRTKKSGLFARVFGKNRD</sequence>
<protein>
    <submittedName>
        <fullName evidence="2">Uncharacterized protein</fullName>
    </submittedName>
</protein>
<feature type="region of interest" description="Disordered" evidence="1">
    <location>
        <begin position="580"/>
        <end position="627"/>
    </location>
</feature>
<accession>A0AAW0B6C4</accession>
<feature type="compositionally biased region" description="Polar residues" evidence="1">
    <location>
        <begin position="247"/>
        <end position="267"/>
    </location>
</feature>
<evidence type="ECO:0000256" key="1">
    <source>
        <dbReference type="SAM" id="MobiDB-lite"/>
    </source>
</evidence>
<evidence type="ECO:0000313" key="2">
    <source>
        <dbReference type="EMBL" id="KAK7020323.1"/>
    </source>
</evidence>
<feature type="region of interest" description="Disordered" evidence="1">
    <location>
        <begin position="369"/>
        <end position="439"/>
    </location>
</feature>
<gene>
    <name evidence="2" type="ORF">R3P38DRAFT_3548866</name>
</gene>
<feature type="region of interest" description="Disordered" evidence="1">
    <location>
        <begin position="311"/>
        <end position="351"/>
    </location>
</feature>
<feature type="compositionally biased region" description="Low complexity" evidence="1">
    <location>
        <begin position="313"/>
        <end position="330"/>
    </location>
</feature>
<dbReference type="AlphaFoldDB" id="A0AAW0B6C4"/>
<feature type="compositionally biased region" description="Basic and acidic residues" evidence="1">
    <location>
        <begin position="518"/>
        <end position="527"/>
    </location>
</feature>
<dbReference type="Proteomes" id="UP001362999">
    <property type="component" value="Unassembled WGS sequence"/>
</dbReference>
<keyword evidence="3" id="KW-1185">Reference proteome</keyword>